<evidence type="ECO:0000313" key="5">
    <source>
        <dbReference type="EMBL" id="BFG71554.1"/>
    </source>
</evidence>
<feature type="chain" id="PRO_5043400703" evidence="4">
    <location>
        <begin position="20"/>
        <end position="735"/>
    </location>
</feature>
<evidence type="ECO:0000256" key="1">
    <source>
        <dbReference type="ARBA" id="ARBA00004442"/>
    </source>
</evidence>
<dbReference type="RefSeq" id="WP_353549180.1">
    <property type="nucleotide sequence ID" value="NZ_AP029612.1"/>
</dbReference>
<comment type="subcellular location">
    <subcellularLocation>
        <location evidence="1">Cell outer membrane</location>
    </subcellularLocation>
</comment>
<dbReference type="SUPFAM" id="SSF49464">
    <property type="entry name" value="Carboxypeptidase regulatory domain-like"/>
    <property type="match status" value="1"/>
</dbReference>
<proteinExistence type="predicted"/>
<dbReference type="Pfam" id="PF13715">
    <property type="entry name" value="CarbopepD_reg_2"/>
    <property type="match status" value="1"/>
</dbReference>
<dbReference type="Gene3D" id="2.40.170.20">
    <property type="entry name" value="TonB-dependent receptor, beta-barrel domain"/>
    <property type="match status" value="1"/>
</dbReference>
<feature type="signal peptide" evidence="4">
    <location>
        <begin position="1"/>
        <end position="19"/>
    </location>
</feature>
<evidence type="ECO:0000256" key="3">
    <source>
        <dbReference type="ARBA" id="ARBA00023237"/>
    </source>
</evidence>
<dbReference type="GO" id="GO:0009279">
    <property type="term" value="C:cell outer membrane"/>
    <property type="evidence" value="ECO:0007669"/>
    <property type="project" value="UniProtKB-SubCell"/>
</dbReference>
<evidence type="ECO:0000256" key="2">
    <source>
        <dbReference type="ARBA" id="ARBA00023136"/>
    </source>
</evidence>
<keyword evidence="5" id="KW-0675">Receptor</keyword>
<protein>
    <submittedName>
        <fullName evidence="5">TonB-dependent receptor</fullName>
    </submittedName>
</protein>
<dbReference type="SUPFAM" id="SSF56935">
    <property type="entry name" value="Porins"/>
    <property type="match status" value="1"/>
</dbReference>
<keyword evidence="4" id="KW-0732">Signal</keyword>
<dbReference type="Gene3D" id="2.60.40.1120">
    <property type="entry name" value="Carboxypeptidase-like, regulatory domain"/>
    <property type="match status" value="1"/>
</dbReference>
<reference evidence="5" key="1">
    <citation type="submission" date="2024-02" db="EMBL/GenBank/DDBJ databases">
        <title>Sediminibacterium planktonica sp. nov. and Sediminibacterium longus sp. nov., isolated from surface lake and river water.</title>
        <authorList>
            <person name="Watanabe K."/>
            <person name="Takemine S."/>
            <person name="Ishii Y."/>
            <person name="Ogata Y."/>
            <person name="Shindo C."/>
            <person name="Suda W."/>
        </authorList>
    </citation>
    <scope>NUCLEOTIDE SEQUENCE</scope>
    <source>
        <strain evidence="5">KACHI17</strain>
    </source>
</reference>
<dbReference type="InterPro" id="IPR008969">
    <property type="entry name" value="CarboxyPept-like_regulatory"/>
</dbReference>
<keyword evidence="2" id="KW-0472">Membrane</keyword>
<dbReference type="AlphaFoldDB" id="A0AAT9GLV6"/>
<accession>A0AAT9GLV6</accession>
<sequence>MKKWMISLMMVLLVSGIQAQIRVTGSVKDQRGRILAGANIVVKGSYDGTVSDSTGSFSFKTYEKGKQFIVASSIGNKTVEQEVTIDSLPIQIDFILKEEISELKAVTVTAGSFEAGDKKKAATVLSSLDVYTTGGANADISAVVKTLPGAQQVGEQEGLFVRGGAGYEAKQFIDGTLVNNPFFASVPDIASRGRFAPALFKGTVFSTGGYSALYGQALSSALIMESIDIPDRSEVSASISTVFLGAGLQKVAKDKKSSWGGNYGYTNLLPYFSIVKQKPDYFRMPEFHTADLNFRMKTKNGGMIKYYGTFGASDLGLRRPNIDDPNLKNAFGLNNINVYNNLSWRENLGNGWKMNLGLGYSTDYNDIDQEIQNQQNQKTTTGQSWIDNNNFQIKTRSDLSQIKAVFDKRLSGISVLRMGGEYMYFYNRSTFNNQTATLPDHFKALFSEADLYITNDLAAKVGARFEHSSLINKANIAPRLSLAYKTGKGAQMSIAYGEFYQKPENNYLYATTNFGYAKATHFIANYIKNTALQTFRVEAFYKKYDGLVKTHPSFNNAGAGDAKGIELFWRDKKTFKGLDYWVSYSYLDTKRDFLNYPKQLQPTFAANHTASFVMKRFISKINTGFNFTYSYATGRPYYHLVQSGSQFTIADQGKTIDYHNLGFSFNYLTSLGKAYAVIVGSVTNVLNSKQIFGYNYSYNGQRKEAITPPAPQFFFLGVFLSWGVDRRQDAINNNL</sequence>
<name>A0AAT9GLV6_9BACT</name>
<keyword evidence="3" id="KW-0998">Cell outer membrane</keyword>
<dbReference type="EMBL" id="AP029612">
    <property type="protein sequence ID" value="BFG71554.1"/>
    <property type="molecule type" value="Genomic_DNA"/>
</dbReference>
<evidence type="ECO:0000256" key="4">
    <source>
        <dbReference type="SAM" id="SignalP"/>
    </source>
</evidence>
<dbReference type="InterPro" id="IPR036942">
    <property type="entry name" value="Beta-barrel_TonB_sf"/>
</dbReference>
<gene>
    <name evidence="5" type="ORF">KACHI17_24350</name>
</gene>
<organism evidence="5">
    <name type="scientific">Sediminibacterium sp. KACHI17</name>
    <dbReference type="NCBI Taxonomy" id="1751071"/>
    <lineage>
        <taxon>Bacteria</taxon>
        <taxon>Pseudomonadati</taxon>
        <taxon>Bacteroidota</taxon>
        <taxon>Chitinophagia</taxon>
        <taxon>Chitinophagales</taxon>
        <taxon>Chitinophagaceae</taxon>
        <taxon>Sediminibacterium</taxon>
    </lineage>
</organism>